<keyword evidence="1" id="KW-1133">Transmembrane helix</keyword>
<protein>
    <submittedName>
        <fullName evidence="2">Uncharacterized protein</fullName>
    </submittedName>
</protein>
<gene>
    <name evidence="2" type="ORF">AWT59_0991</name>
</gene>
<keyword evidence="1" id="KW-0472">Membrane</keyword>
<dbReference type="EMBL" id="LSLI01000016">
    <property type="protein sequence ID" value="KXS32904.1"/>
    <property type="molecule type" value="Genomic_DNA"/>
</dbReference>
<feature type="transmembrane region" description="Helical" evidence="1">
    <location>
        <begin position="65"/>
        <end position="84"/>
    </location>
</feature>
<reference evidence="2 3" key="2">
    <citation type="submission" date="2016-03" db="EMBL/GenBank/DDBJ databases">
        <title>New uncultured bacterium of the family Gallionellaceae from acid mine drainage: description and reconstruction of genome based on metagenomic analysis of microbial community.</title>
        <authorList>
            <person name="Kadnikov V."/>
            <person name="Ivasenko D."/>
            <person name="Beletsky A."/>
            <person name="Mardanov A."/>
            <person name="Danilova E."/>
            <person name="Pimenov N."/>
            <person name="Karnachuk O."/>
            <person name="Ravin N."/>
        </authorList>
    </citation>
    <scope>NUCLEOTIDE SEQUENCE [LARGE SCALE GENOMIC DNA]</scope>
    <source>
        <strain evidence="2">ShG14-8</strain>
    </source>
</reference>
<keyword evidence="1" id="KW-0812">Transmembrane</keyword>
<comment type="caution">
    <text evidence="2">The sequence shown here is derived from an EMBL/GenBank/DDBJ whole genome shotgun (WGS) entry which is preliminary data.</text>
</comment>
<sequence length="98" mass="10760">MQCSFCSTELKPDALTCDKCGAHKVYRRTTAGIFVGWVGMLIALIWAALFVPLLFLPFMGISLGGYPWAALVIGLILAPALLWYSKSTVHALWIGRDD</sequence>
<name>A0A139BV95_9PROT</name>
<dbReference type="Proteomes" id="UP000070578">
    <property type="component" value="Unassembled WGS sequence"/>
</dbReference>
<accession>A0A139BV95</accession>
<reference evidence="2 3" key="1">
    <citation type="submission" date="2016-02" db="EMBL/GenBank/DDBJ databases">
        <authorList>
            <person name="Wen L."/>
            <person name="He K."/>
            <person name="Yang H."/>
        </authorList>
    </citation>
    <scope>NUCLEOTIDE SEQUENCE [LARGE SCALE GENOMIC DNA]</scope>
    <source>
        <strain evidence="2">ShG14-8</strain>
    </source>
</reference>
<evidence type="ECO:0000313" key="3">
    <source>
        <dbReference type="Proteomes" id="UP000070578"/>
    </source>
</evidence>
<dbReference type="AlphaFoldDB" id="A0A139BV95"/>
<proteinExistence type="predicted"/>
<evidence type="ECO:0000313" key="2">
    <source>
        <dbReference type="EMBL" id="KXS32904.1"/>
    </source>
</evidence>
<feature type="transmembrane region" description="Helical" evidence="1">
    <location>
        <begin position="34"/>
        <end position="59"/>
    </location>
</feature>
<evidence type="ECO:0000256" key="1">
    <source>
        <dbReference type="SAM" id="Phobius"/>
    </source>
</evidence>
<organism evidence="2 3">
    <name type="scientific">Candidatus Gallionella acididurans</name>
    <dbReference type="NCBI Taxonomy" id="1796491"/>
    <lineage>
        <taxon>Bacteria</taxon>
        <taxon>Pseudomonadati</taxon>
        <taxon>Pseudomonadota</taxon>
        <taxon>Betaproteobacteria</taxon>
        <taxon>Nitrosomonadales</taxon>
        <taxon>Gallionellaceae</taxon>
        <taxon>Gallionella</taxon>
    </lineage>
</organism>